<evidence type="ECO:0000313" key="4">
    <source>
        <dbReference type="Proteomes" id="UP001596989"/>
    </source>
</evidence>
<evidence type="ECO:0000313" key="3">
    <source>
        <dbReference type="EMBL" id="MFD0962324.1"/>
    </source>
</evidence>
<protein>
    <submittedName>
        <fullName evidence="3">SPOR domain-containing protein</fullName>
    </submittedName>
</protein>
<evidence type="ECO:0000256" key="1">
    <source>
        <dbReference type="SAM" id="MobiDB-lite"/>
    </source>
</evidence>
<organism evidence="3 4">
    <name type="scientific">Paenibacillus chungangensis</name>
    <dbReference type="NCBI Taxonomy" id="696535"/>
    <lineage>
        <taxon>Bacteria</taxon>
        <taxon>Bacillati</taxon>
        <taxon>Bacillota</taxon>
        <taxon>Bacilli</taxon>
        <taxon>Bacillales</taxon>
        <taxon>Paenibacillaceae</taxon>
        <taxon>Paenibacillus</taxon>
    </lineage>
</organism>
<sequence length="446" mass="49316">MNKKPSNRITYRFDRSGNVMHGNAKPAAHAQQGSVENKGSSNVVPLYPSHAANVIHESEYWTSPYQQDVGKLEELIRNSTHDRDRKLPCKDEVDVMPEHLADLEDRDPSCEKEKWPDMQVESGYEERFGYLDGNGSHLRRNQGPSWFNVFLSVTGALATGALFGYVILSLFTGSELWSFKERQASSDNVIQQETWASHSDAGMDRASVKEGTTQSDRKNEDQEGATASDASARSSVVAIDGLKFTYHMLQYGVFSNPEGMNAAVKQLRDKGLAASYAHIDESKYAVFAGVAADAQSLKLLESKLPGLILYGKEVRLQSPDAMNFLGTEKEVKAFFEQTNGLIAVWSNLITAQFEQSSLSSLGDAATEAWKKRYAEWSDIAKVVHKGMNDELGNAYMDKLLAAMDLTAASIASYNKEPSSSPLWQAQAALMEAVLIQKEWFETLGAL</sequence>
<comment type="caution">
    <text evidence="3">The sequence shown here is derived from an EMBL/GenBank/DDBJ whole genome shotgun (WGS) entry which is preliminary data.</text>
</comment>
<name>A0ABW3HXR6_9BACL</name>
<feature type="transmembrane region" description="Helical" evidence="2">
    <location>
        <begin position="146"/>
        <end position="171"/>
    </location>
</feature>
<keyword evidence="2" id="KW-1133">Transmembrane helix</keyword>
<gene>
    <name evidence="3" type="ORF">ACFQ2I_23565</name>
</gene>
<keyword evidence="2" id="KW-0472">Membrane</keyword>
<proteinExistence type="predicted"/>
<dbReference type="Proteomes" id="UP001596989">
    <property type="component" value="Unassembled WGS sequence"/>
</dbReference>
<accession>A0ABW3HXR6</accession>
<reference evidence="4" key="1">
    <citation type="journal article" date="2019" name="Int. J. Syst. Evol. Microbiol.">
        <title>The Global Catalogue of Microorganisms (GCM) 10K type strain sequencing project: providing services to taxonomists for standard genome sequencing and annotation.</title>
        <authorList>
            <consortium name="The Broad Institute Genomics Platform"/>
            <consortium name="The Broad Institute Genome Sequencing Center for Infectious Disease"/>
            <person name="Wu L."/>
            <person name="Ma J."/>
        </authorList>
    </citation>
    <scope>NUCLEOTIDE SEQUENCE [LARGE SCALE GENOMIC DNA]</scope>
    <source>
        <strain evidence="4">CCUG 59129</strain>
    </source>
</reference>
<evidence type="ECO:0000256" key="2">
    <source>
        <dbReference type="SAM" id="Phobius"/>
    </source>
</evidence>
<dbReference type="RefSeq" id="WP_377568894.1">
    <property type="nucleotide sequence ID" value="NZ_JBHTJZ010000073.1"/>
</dbReference>
<feature type="compositionally biased region" description="Polar residues" evidence="1">
    <location>
        <begin position="31"/>
        <end position="40"/>
    </location>
</feature>
<keyword evidence="2" id="KW-0812">Transmembrane</keyword>
<feature type="region of interest" description="Disordered" evidence="1">
    <location>
        <begin position="1"/>
        <end position="40"/>
    </location>
</feature>
<dbReference type="EMBL" id="JBHTJZ010000073">
    <property type="protein sequence ID" value="MFD0962324.1"/>
    <property type="molecule type" value="Genomic_DNA"/>
</dbReference>
<keyword evidence="4" id="KW-1185">Reference proteome</keyword>
<feature type="region of interest" description="Disordered" evidence="1">
    <location>
        <begin position="195"/>
        <end position="229"/>
    </location>
</feature>